<dbReference type="AlphaFoldDB" id="A0A848LFS7"/>
<evidence type="ECO:0000259" key="1">
    <source>
        <dbReference type="Pfam" id="PF22677"/>
    </source>
</evidence>
<comment type="caution">
    <text evidence="2">The sequence shown here is derived from an EMBL/GenBank/DDBJ whole genome shotgun (WGS) entry which is preliminary data.</text>
</comment>
<dbReference type="PANTHER" id="PTHR36503">
    <property type="entry name" value="BLR2520 PROTEIN"/>
    <property type="match status" value="1"/>
</dbReference>
<dbReference type="Pfam" id="PF22677">
    <property type="entry name" value="Ble-like_N"/>
    <property type="match status" value="1"/>
</dbReference>
<reference evidence="2 3" key="1">
    <citation type="submission" date="2020-04" db="EMBL/GenBank/DDBJ databases">
        <title>Draft genome of Pyxidicoccus fallax type strain.</title>
        <authorList>
            <person name="Whitworth D.E."/>
        </authorList>
    </citation>
    <scope>NUCLEOTIDE SEQUENCE [LARGE SCALE GENOMIC DNA]</scope>
    <source>
        <strain evidence="2 3">DSM 14698</strain>
    </source>
</reference>
<protein>
    <submittedName>
        <fullName evidence="2">Glyoxalase</fullName>
    </submittedName>
</protein>
<name>A0A848LFS7_9BACT</name>
<dbReference type="InterPro" id="IPR029068">
    <property type="entry name" value="Glyas_Bleomycin-R_OHBP_Dase"/>
</dbReference>
<dbReference type="RefSeq" id="WP_169346653.1">
    <property type="nucleotide sequence ID" value="NZ_JABBJJ010000096.1"/>
</dbReference>
<sequence length="133" mass="15161">MATKIFVNLPVQSLGRSVEFFKQLGYTFNAQFTDQNATCMVISEDIYVMLLVKDFFKGFIKKEIADSTKVTEAIISLSTDSRAAVDEHMKKALAAGATETKEPQDMGFMYQRGFQDLDGHQWEIFWMDPKNVQ</sequence>
<gene>
    <name evidence="2" type="ORF">HG543_21285</name>
</gene>
<proteinExistence type="predicted"/>
<dbReference type="Proteomes" id="UP000518300">
    <property type="component" value="Unassembled WGS sequence"/>
</dbReference>
<dbReference type="PANTHER" id="PTHR36503:SF2">
    <property type="entry name" value="BLR2408 PROTEIN"/>
    <property type="match status" value="1"/>
</dbReference>
<dbReference type="SUPFAM" id="SSF54593">
    <property type="entry name" value="Glyoxalase/Bleomycin resistance protein/Dihydroxybiphenyl dioxygenase"/>
    <property type="match status" value="1"/>
</dbReference>
<keyword evidence="3" id="KW-1185">Reference proteome</keyword>
<dbReference type="InterPro" id="IPR053863">
    <property type="entry name" value="Glyoxy/Ble-like_N"/>
</dbReference>
<dbReference type="EMBL" id="JABBJJ010000096">
    <property type="protein sequence ID" value="NMO17374.1"/>
    <property type="molecule type" value="Genomic_DNA"/>
</dbReference>
<evidence type="ECO:0000313" key="2">
    <source>
        <dbReference type="EMBL" id="NMO17374.1"/>
    </source>
</evidence>
<organism evidence="2 3">
    <name type="scientific">Pyxidicoccus fallax</name>
    <dbReference type="NCBI Taxonomy" id="394095"/>
    <lineage>
        <taxon>Bacteria</taxon>
        <taxon>Pseudomonadati</taxon>
        <taxon>Myxococcota</taxon>
        <taxon>Myxococcia</taxon>
        <taxon>Myxococcales</taxon>
        <taxon>Cystobacterineae</taxon>
        <taxon>Myxococcaceae</taxon>
        <taxon>Pyxidicoccus</taxon>
    </lineage>
</organism>
<feature type="domain" description="Glyoxalase/Bleomycin resistance-like N-terminal" evidence="1">
    <location>
        <begin position="5"/>
        <end position="43"/>
    </location>
</feature>
<evidence type="ECO:0000313" key="3">
    <source>
        <dbReference type="Proteomes" id="UP000518300"/>
    </source>
</evidence>
<accession>A0A848LFS7</accession>
<dbReference type="Gene3D" id="3.10.180.10">
    <property type="entry name" value="2,3-Dihydroxybiphenyl 1,2-Dioxygenase, domain 1"/>
    <property type="match status" value="1"/>
</dbReference>